<dbReference type="PANTHER" id="PTHR24198">
    <property type="entry name" value="ANKYRIN REPEAT AND PROTEIN KINASE DOMAIN-CONTAINING PROTEIN"/>
    <property type="match status" value="1"/>
</dbReference>
<dbReference type="GO" id="GO:0006508">
    <property type="term" value="P:proteolysis"/>
    <property type="evidence" value="ECO:0007669"/>
    <property type="project" value="UniProtKB-KW"/>
</dbReference>
<evidence type="ECO:0008006" key="13">
    <source>
        <dbReference type="Google" id="ProtNLM"/>
    </source>
</evidence>
<gene>
    <name evidence="11" type="ORF">AMSG_05321</name>
</gene>
<evidence type="ECO:0000259" key="10">
    <source>
        <dbReference type="PROSITE" id="PS50203"/>
    </source>
</evidence>
<dbReference type="Pfam" id="PF00415">
    <property type="entry name" value="RCC1"/>
    <property type="match status" value="2"/>
</dbReference>
<dbReference type="OrthoDB" id="61110at2759"/>
<dbReference type="eggNOG" id="KOG1426">
    <property type="taxonomic scope" value="Eukaryota"/>
</dbReference>
<keyword evidence="12" id="KW-1185">Reference proteome</keyword>
<feature type="compositionally biased region" description="Gly residues" evidence="8">
    <location>
        <begin position="1644"/>
        <end position="1654"/>
    </location>
</feature>
<feature type="compositionally biased region" description="Basic and acidic residues" evidence="8">
    <location>
        <begin position="1"/>
        <end position="19"/>
    </location>
</feature>
<feature type="region of interest" description="Disordered" evidence="8">
    <location>
        <begin position="1971"/>
        <end position="2000"/>
    </location>
</feature>
<evidence type="ECO:0000313" key="11">
    <source>
        <dbReference type="EMBL" id="KNC49323.1"/>
    </source>
</evidence>
<evidence type="ECO:0000256" key="6">
    <source>
        <dbReference type="PROSITE-ProRule" id="PRU00235"/>
    </source>
</evidence>
<feature type="compositionally biased region" description="Polar residues" evidence="8">
    <location>
        <begin position="1972"/>
        <end position="2000"/>
    </location>
</feature>
<feature type="domain" description="Calpain catalytic" evidence="10">
    <location>
        <begin position="6365"/>
        <end position="6669"/>
    </location>
</feature>
<keyword evidence="1" id="KW-0677">Repeat</keyword>
<keyword evidence="7" id="KW-0788">Thiol protease</keyword>
<proteinExistence type="predicted"/>
<feature type="repeat" description="RCC1" evidence="6">
    <location>
        <begin position="5491"/>
        <end position="5546"/>
    </location>
</feature>
<evidence type="ECO:0000256" key="8">
    <source>
        <dbReference type="SAM" id="MobiDB-lite"/>
    </source>
</evidence>
<dbReference type="SMART" id="SM00248">
    <property type="entry name" value="ANK"/>
    <property type="match status" value="58"/>
</dbReference>
<dbReference type="eggNOG" id="KOG0045">
    <property type="taxonomic scope" value="Eukaryota"/>
</dbReference>
<feature type="domain" description="RRM" evidence="9">
    <location>
        <begin position="6198"/>
        <end position="6268"/>
    </location>
</feature>
<dbReference type="Pfam" id="PF12796">
    <property type="entry name" value="Ank_2"/>
    <property type="match status" value="7"/>
</dbReference>
<feature type="region of interest" description="Disordered" evidence="8">
    <location>
        <begin position="4785"/>
        <end position="4829"/>
    </location>
</feature>
<dbReference type="SUPFAM" id="SSF48403">
    <property type="entry name" value="Ankyrin repeat"/>
    <property type="match status" value="11"/>
</dbReference>
<dbReference type="PROSITE" id="PS50297">
    <property type="entry name" value="ANK_REP_REGION"/>
    <property type="match status" value="8"/>
</dbReference>
<feature type="repeat" description="ANK" evidence="4">
    <location>
        <begin position="5195"/>
        <end position="5222"/>
    </location>
</feature>
<feature type="region of interest" description="Disordered" evidence="8">
    <location>
        <begin position="1621"/>
        <end position="1656"/>
    </location>
</feature>
<feature type="repeat" description="ANK" evidence="4">
    <location>
        <begin position="5253"/>
        <end position="5285"/>
    </location>
</feature>
<dbReference type="InterPro" id="IPR035979">
    <property type="entry name" value="RBD_domain_sf"/>
</dbReference>
<evidence type="ECO:0000256" key="4">
    <source>
        <dbReference type="PROSITE-ProRule" id="PRU00023"/>
    </source>
</evidence>
<dbReference type="Gene3D" id="1.25.40.20">
    <property type="entry name" value="Ankyrin repeat-containing domain"/>
    <property type="match status" value="17"/>
</dbReference>
<dbReference type="RefSeq" id="XP_013758031.1">
    <property type="nucleotide sequence ID" value="XM_013902577.1"/>
</dbReference>
<dbReference type="InterPro" id="IPR000504">
    <property type="entry name" value="RRM_dom"/>
</dbReference>
<feature type="compositionally biased region" description="Low complexity" evidence="8">
    <location>
        <begin position="7238"/>
        <end position="7253"/>
    </location>
</feature>
<feature type="active site" evidence="3 7">
    <location>
        <position position="6620"/>
    </location>
</feature>
<dbReference type="Gene3D" id="3.30.70.330">
    <property type="match status" value="1"/>
</dbReference>
<feature type="region of interest" description="Disordered" evidence="8">
    <location>
        <begin position="1395"/>
        <end position="1415"/>
    </location>
</feature>
<feature type="repeat" description="RCC1" evidence="6">
    <location>
        <begin position="5711"/>
        <end position="5762"/>
    </location>
</feature>
<feature type="repeat" description="RCC1" evidence="6">
    <location>
        <begin position="5602"/>
        <end position="5658"/>
    </location>
</feature>
<feature type="region of interest" description="Disordered" evidence="8">
    <location>
        <begin position="7177"/>
        <end position="7268"/>
    </location>
</feature>
<feature type="repeat" description="ANK" evidence="4">
    <location>
        <begin position="3414"/>
        <end position="3438"/>
    </location>
</feature>
<keyword evidence="7" id="KW-0645">Protease</keyword>
<dbReference type="Gene3D" id="2.130.10.30">
    <property type="entry name" value="Regulator of chromosome condensation 1/beta-lactamase-inhibitor protein II"/>
    <property type="match status" value="3"/>
</dbReference>
<feature type="region of interest" description="Disordered" evidence="8">
    <location>
        <begin position="6723"/>
        <end position="6745"/>
    </location>
</feature>
<dbReference type="InterPro" id="IPR038765">
    <property type="entry name" value="Papain-like_cys_pep_sf"/>
</dbReference>
<feature type="repeat" description="ANK" evidence="4">
    <location>
        <begin position="4939"/>
        <end position="4960"/>
    </location>
</feature>
<feature type="region of interest" description="Disordered" evidence="8">
    <location>
        <begin position="1"/>
        <end position="28"/>
    </location>
</feature>
<keyword evidence="2 4" id="KW-0040">ANK repeat</keyword>
<dbReference type="InterPro" id="IPR001300">
    <property type="entry name" value="Peptidase_C2_calpain_cat"/>
</dbReference>
<dbReference type="eggNOG" id="KOG0504">
    <property type="taxonomic scope" value="Eukaryota"/>
</dbReference>
<evidence type="ECO:0000256" key="7">
    <source>
        <dbReference type="PROSITE-ProRule" id="PRU00239"/>
    </source>
</evidence>
<dbReference type="PROSITE" id="PS50012">
    <property type="entry name" value="RCC1_3"/>
    <property type="match status" value="7"/>
</dbReference>
<dbReference type="InterPro" id="IPR009091">
    <property type="entry name" value="RCC1/BLIP-II"/>
</dbReference>
<evidence type="ECO:0000256" key="5">
    <source>
        <dbReference type="PROSITE-ProRule" id="PRU00176"/>
    </source>
</evidence>
<feature type="repeat" description="RCC1" evidence="6">
    <location>
        <begin position="5965"/>
        <end position="6015"/>
    </location>
</feature>
<feature type="repeat" description="RCC1" evidence="6">
    <location>
        <begin position="5818"/>
        <end position="5873"/>
    </location>
</feature>
<accession>A0A0L0DDB7</accession>
<feature type="region of interest" description="Disordered" evidence="8">
    <location>
        <begin position="1131"/>
        <end position="1150"/>
    </location>
</feature>
<feature type="compositionally biased region" description="Basic and acidic residues" evidence="8">
    <location>
        <begin position="1627"/>
        <end position="1636"/>
    </location>
</feature>
<evidence type="ECO:0000256" key="1">
    <source>
        <dbReference type="ARBA" id="ARBA00022737"/>
    </source>
</evidence>
<sequence length="7268" mass="771683">MSGREHFAGEEDGQKKTEEELQQEEEMELERRVEYVDEYWAEMEVVDRELYPELREKSGRQFLDALLESAIHEDIEGIDALTRDADTIKATYPVRMKDANGFHMEQPRELNLLQMAATIGLPRVLVEFFVFLNGTTMVDRDGNTLLHYIASQGHVACLLALLDEEDDIKDISVEDLVVMNKRNAEGKTPLHLALEYSDVLTRVIYDDPEGFAAEEQAVAQAHVEARLQVAEFLLKTLYNTPSPLNPTAFEDPANLHCKDDVGTTAFHNLARLGSLPLARSLITHFSKNQSELAVTDSLGATVLHVATKDRREEFVLDLLAVLEPAGGKRKNHALSPFARDNFGKSPFYYVAFHDMTSALTTMIRFIPSDDEELLHTDRLGRTPLLLAADRGSVNAMAELVKRPSATAVDAFGLTLAHYTAARLSATPVLDDVFGYRQVPLFEPTMTDIASNSPLHYAVRYAQGDAVLRMLREPGMTATPNALGDTPLHIALRVKNLAAATVLLDHDTPEYPHVFPEPEPEALRAILASTDSGLGADVLETEGRSGAKSVARDFATAISMAGLGGRTPLHELLRAPSPTELAAGNVLVHPEYIAAAAAEAKDALASGLVDLEDVIAHDEGHDVALLNSGKLVGFQFDDASPFPYPRAAGEVNDAIDSFHDMLAAFYAEPGSADDPYNGEREPEVADQLDLAAVVESLLLKHAPVGARDAAGRTCLHDAAASPVVSHIVYRQLFLGSDERLANAKYVVATDTSGNTPIHEAAGAGNGAALLIFASSFASWVSRKHTRPSLLDTNASVGGGSTGRSAADAASQDDFIELTDEELEVQDFFSNLLGDDAVVLEDLAVAGRHALGRLVAAFREPNADGRTPLMLAAAAGHDAVAIMLLKVAGIEELFFADTDGCTAFLLACREGATGLISTMFEEIESYEPLLAARTKAGESGMVLAAKHGRLELLQDVLIPGLQDSPRLRHAACTLDTMGWSVLHYLAAVPAVEPVIYLDERKSLAPVVGDASGAASVITSLLGALYDYHDPTTDTLNFGFILSAGTSTAKLATPLHIATRFANPHAADALWQFMASTSLPEPLDNFDLASVALLCDAYGFNVVHYAVIHDMDNLVGDMMQTSIAEAAFEARAVVPPPTPRGRELSQGKTPWPPSKSDLVAAIEGIRRSAATAAHLPHVPLTGPGSLVADEGTTDFVAPHFDRSLEWVRLAADVETRVDALPQTPRDDDPLLDIGLQFLISLEDKPLTDAQRRQVLYNVYEAPVIDMKYASENDVGLTPLQIAALYGSSLAGIALLEAYRAMADEVPFNPLDVRTGSKMSATEPYAGYLACHLAALRPESAELLEELLNDMDDRNVKTHDGCNALMVALKASNLAAVRVALTFARADISADAGSLAKRARKHARDASRRGRGTNKAVTEDSRPLLLNTVSESNANILHYLAAFDAPPKTKAAAVSLVKEAIAEAEAEAEGVDTPQPVFVSAFSLGPSRLLEELLVTADTTSGGTPLHIATKMGNAHFVDAFVDVVLSAPPSPLGSLFAQRDANAMTPVAYAVVNTMKPLLDRLSKDKGKRLSSEVLAARAGGKASLLLLAAARVYYEAELDAAVEASLADNPALERLVTGVPLAGAPEAGHNSDDDRCSDYGDDDESGFGGGQEGGPVGHIDDVTSPIEAALSVLDLITSAIQAAEQPLLLVQDICNRASLVNATLVGQAACARAAVIGADAVAFVADLDARLELESHLRSGTALHLLAATLPAASTTARVLGGLLAEFPATLDVSGPLQWLAARDPSRGEATPLMVAVEAGNLPVAEALIKLFVDYSALNVAAHLALTNSAGENVVHLAARFGRSSVVKAILDSNADGALLNARGGPHGATPFLEAASSSSVTLVRMLEELPEIDVSVRDARGASAVHYAVSSPRAVDMLAFLLSLPQLADGTATVDRIEVSLDDADAPHFEYTCPWLKGTPAGVDPELVDLLSSGHNNELNTGAGTSDSRSGNLASTKKNPDAAQSRTGFLFSVSERRYDGKTPLFLALEAGNATLAAALMEQPSFVAATRDARDETLYHAAVRGRLPQFISLALTEGRAKLDNFLARASAEPNIDGETPLLLAVKSCLWPAIAQLRETYELELPLNATSPIAAALEQHNYPLAMHLFSASAPKSQSCDVAELVIQPLLFAAHAATDSFASADGWQSGAKPTSASQPRFAGDEGEKNLNSGLATLSPFDDRPESGLLHERLALGYVYQVLGLELTRVSLVMDHGAFAKALEACAAGKLAGAAHALLAFQRLIPSARVLAEAASGTGTATAFGGARGGIGGALGGSSPTLDSMFAPRQATLLLASFVRYGVTAVVRTILKYGLVASPLDHPDNFNRSVLHIACAAGAHDVAELILRFASESQVNDPGFKEMTPLHLAARAGLGTVANLLVLSSGANAAAESNNSQTPLHLAILSRREDIALLLVAAAPESVVIATPEGYHAGHLAARKGLGPVASTLFASQHIRLDATSGDGDANSELSLLAAVAHGGSPFVLAELLRERSNRMNNEVGKVDRRERRLYKDQSQTKRTLLNMFSVTAVNDALSTAFDARSDVVIRKMLARTASMLVEPEFELDNSSEEVVMTSAFDVAPLLRRVVTSPKCSTEREPLVLELFHTLSPVTPLNDIATASGVVCRLPLLVNDLICSAPGAAVLSDLMRMATQYGTAPETVFAALQVGSRLEWDVRMGLQVVFDDCPGLSLMIIATLGVDEAVKDEAVKEACLSCNPWDYAFLTFALDQRQPQLAYAALEAYWRSGASRELPAEFHTSHGWYWSPMAKAIVSRHLGLLRILGDSVDGKIFSDQSISPLASAVEKGDTAGALVLLSCIREATSADAEQVFLTSGLEDSSTLEKAVSLKMVSVVRSMISVWPDFLASQQGSAARSVVVEARGEVAVVLLSALQLGARSTPHSLRYEPAVLSDLMRMATQYGTAPETVFAALQVGSRLEWDVRMGLQVVFDDCPGLSLMIIATLGVDEAVKDEAVKEACLSCNPWDYAFLTFALDQRQPQLAYAALEAYWRSGASRELPAEFHTSHGWYWSPMAKAIVSRHLGLLRILGDSVDGKIFSDQSISPLASAVEKGDTAGALVLLSCIREATSADAEQVFLTSGLEDSSTLEKAVSLKMVSVVRSMISVWPDFLASQQGSAARSVVVEARGEVAVVLLSALKLGARSTPMESSQPEVSLRDSDVETKVMIEPFAYMCASQCMPGVRFLLTDPIPGMNKTSGNVSPTAYTPLHYAAASGNVDLLCRLLAILAPYGELLRAALVENENPVKATPLVAALMKGKAGTAMVLIKGMAAMLPPDELVAALTMLSDQDGSAMHFAARAGLTEVVRTLIRLGVPASGKLDASDLPSPLLRSVMQLSSTASASEHVETARYLLASGADVGGKGASGKTALHYAAEVGSLELVLALFKNSLVGDRLGRSALHYAAMGGQVAVALAILSASVSPSSLVRTDSFGAAAIHYAAVSSHPRSYLVCRALQAFQHDAELAPVTASHVDPGVVSLVDHVDAMLSLRGGSELSTAMWLRLVKTPLCLAALLGNTASALALLRAGESPAPTEAQGGHSLASVLVASAVLGATTIGRAVLRLAASEEWLDVSVTSLLQTKTPAQREDGSQGETGGAGTSGPKWGGDDPTGKVPLAVAARGGKWEFVLGLIAANTELPRAQRSTLEELSSEVTLSVAKTNQVDVARALIANYDLQWGVPGDGGSDLAGKAPLFVACANGSWELALMLLGIVSTSEDKRLAVNNVVDHAGPIHWAAEAGQMALIKALVASRANVNLLDEKKRSPLYIACQQRHLDVVEYLLLNTPAEIMRHNSPGAKLPLHAACSAEAIDEVRLSNPVSIPVVKAILSHAQIKQVLEVESRPGSGALAGAGRGEANASQDNSLLLAITGSNPSLALLIIDFYKKHAVSLTNLLKTMVHTLASRQVCTAVGRSGELEQTLFYYNGYPVCAVCMSTCRLGDAWAADRVDTFSCWCFTSSSCKVREALPRKLFTSVVTILIGKDATIELEDVGDDTTFLMYCCKEGLEELALLLLSKDVEVAATNGNNSTALHFAAEFGLLSVVEQLVSGHRELAVDAVDNDGFTPLHLACRSGHDAVAKFLLDAMRDKTAEELCKTTRDQKTPMHLLAPKITRMPETFKTLINRASLAMTMLDAESRTPLMIAHEVDGVDLKTLVSLVALTGDKLLHAPPINLDVEQAQSSGRPKYSASVLHMAALKGELGLVQAILEELGKRTKSQLRLHTELASFGITAPENAAAYPYAGLGTKLTPLHLAVMKSSAKSEADRIEIVELLLAADPQLLETPDGAGRTPLHLAAEAGFVKGAAVLVEYAKPRNKDILNVRDGSAAKRTPLRVAVKMTTPSAEAASGKDAVPVKSAQLEMIKYLVGEGALLAPDDGNTGRTEPILHELIKLPDAAILDVVEKLIEQVGAAAGDDDDGSGSGGGPVAQEFVGNAVDNRDEYGFADGESVSGDGSEGGVDRNSPRGATSRGGRMQELANEVDGDGNTPLHVACNNVALPDMALLLMEHLPGLDVNAQNHLGETPLMRLVMASDGAKSNLDEVITELIAAGADTSLVRRSDGGTVLHALLEKETSTAVGYVETIIDALNEFEGTDVLKATVVTKNRSSRSPLHVLLLNKKLDRSHRVLVRKLIEAGADVTDTCDGGRNALMLALNASKDVFAREVLDAHGDQMPGSHNDRQVALQHYGPMLEATDDHGATILHYALRNKHVALARQFLPDPAASYGGDDALFESQEFGGGTYRKHRMSRNDSTASGIGPYDAYDEYDDDGERLSARSGRGGYGGGHDDEMSMRSGMGHGEAAPLENEYNLPAESRERILLDARDSENSNMTALHLACKEGACKQVALDIVATGRADVNLADYNSKVALHYASETGAKDLVKALLLRGLANPTLRDGSGQTPLHSAIQHGHDDVAKTLLAEFSATMSQIIPRERAREAAEQAKAAAARGHEVHEGEAPVLDEELEAAGGAASAVAFDGSMSKEQVARAVAKERETFVNGLCGGYTALHRALVNQRLGLLQQLFVSGASLVSRTVMSPEGDTPLHLAARECPKAIPVLLEEARRQSLTALQLDVKNSAGNTPVHVAVASDAPELRDLLQFPFSPNAFNNKLQTPLSIAIETESAMVQHLLENSAKADVLVRKGDDSSDSMPVGLLHVAHEKRRPELMKMLLDKGADVVSVNAAGENILHVLVKEKNNDMGFLQSLIGRIGTGINATPLHLATLRGHAHIAEQLVRVNCGLNIQDYKMRTALHIAAERADLAIVASILSTRKAELHLQDMNGRVASQLLSKTPAARALMAEYASLSPRAPYALSVRRMYAAGSNAFGELGLPQSATEGSGPGSSGAGEARGASLSRNKSRRWGKGPSVGALSHVEFFRRKRATFVATGSYTTLVVFDSGEVYTFGWNEQGDTGFDASENVVEMPRLMKALEGVHIVTGSMGSSFGAVVSDAGAVYTFGADNDGQLGRPSGSSMPSPGGEVGLVADLVGERVVEISCGASMAGVVTDGGELFTWGRARATGRGTTAVVPPGKALGFVPEDLVERFETSGTLSVAITRRLDTEFSFVYAAGEDTYGAVGMGRDDFVESEFTLLPTHSVPGLKTQLLDVAVGQWHVLLLTASGEVYASGTAMYGQIGLGSAASVATFTKINHGLDEPIAKIDAGRYHSSAISRSGVWYCWGDSAYRKNGHIADETVYAPRKVALTETDVLEHVACGVEYTLYINSAGSLFGLGYNDYSCLGLAGAYKWATVSPPVEVTSVTIGLPSMMAVGLNFTAVVTENGGLFTYGHNESGQCGRKSSTRVDVARVGIGGRHDQFEYVVQAVTAGDYHVAVIDEVNDLYTMGRNAAGQLGRETDGLFRHELGKVEFPRVPTKARESSASVGGAAGAEGASGTSAELVAKSAVMTKPDKVKVFLVSAFADTTVAYTSAGLFAWGANDSGQLGIGYKSERETTPKLVQLEHTVVQIAGSRNITMFLTAEDGLFVTGEGKALGPIGPTSTPRRVTVEDTTINEEKSVVFIAAGPRFCAAVTYDGQLWMVGDLASSRTYTRVDLYDPLGAFTVIEVAPYGDGLVFLTDSGELREVMEVSEGPSAGEAVEALLESGKVLTFGTVSSELKTVLDNDDDDHRQVVLSMAGSASHLTVSTMQLTLCGERINKNEYMPPTVLVLGLPRGTSQELVRSRFSNYGTVVSVSLQLFKRAAFVGMESLAAAEAAAAAMHLNFVEFGERVARVKVRVLPSCALECEVAESPMPRSDFWYRWRDVRELPFSRSDLLTEHPELSYALSPLLLCSKCTRDKGFKYAITKRSKCRELSRDEVAKKVNECQAAGRKYLDDAFLPSEAALWNDPDKPGDPHYITYPSTWRRLSDLFETMPNPRVFIDGAEGADVEQGGIGTCYLLGCVAVLATNQEYIEKVFIKPWNVDVGIYSLMFSHNKLWKYVIIDDYVPCLESTQGADPWENPLPVYAWSADRNEMYVMLIEKAYAKFKGSYEAIDGGVDRYAMVDLTGGVCEALKFDDPKISRSLKTGAFWETMVLYKAQNKLMSCYIEDLSADNEEPTEQGLLKGHAYAITGVCVVGANRLLQIRNPHGSTTWSGAWHDLKQEVVGGDVVDDGQFYMSYNDFIKGFTAVDVTTLLPDSDDVALPGASPGSRAHDAGGLDVEDLDTLELAVKALSGAVENLPYADGAPASLGAASTESSGTPSGGVTGNAAPLAGGAAQPAVDALTDKLRSMAENPAADAVVDPTLAAAWMIDGTVTTSSLGGESETASGARKQVFRLDWAEGESGCRKAFALKLGRKAADVTVEIRQQTADESAIDGKAVTLLVCRWRTGVDYFPANRERGAVLASDLRTADIVDRIFPSRATKASLSLYLPPSKDYTYVIVPSLMSAGPHTAFLSIFTSSTVRVDPVQLVEYLWDSKPATERDIVEGTGQFFVFRDDAVETDEEDESGEDPLDAEKAALQEAAVGLPASLHPVTVGGTSFAPARVSLEQLAAEAAAVPRAAAAPDIVPGPVAGVASPIPHGRLAPLNPYEAPAPAPAAVPGYAAPSPSYPAYQAYPGAQGFQGHQVYQGYPSPGYGGQTVGQGQAPAPVHAGAYTSPLVAGGPSGLEPRYGGMVPVRETRPSSTASSMYMSQASEEVFGGISTRAQPSGRGQGHVGGGGQLPALPRRQGGVGRGTEAGSAERSPIPRRGGGGGAPSRRDRGRGAAALPRLPREAMAARAARRTPPRRPRRDNP</sequence>
<dbReference type="InterPro" id="IPR022684">
    <property type="entry name" value="Calpain_cysteine_protease"/>
</dbReference>
<dbReference type="InterPro" id="IPR036770">
    <property type="entry name" value="Ankyrin_rpt-contain_sf"/>
</dbReference>
<name>A0A0L0DDB7_THETB</name>
<dbReference type="PROSITE" id="PS50102">
    <property type="entry name" value="RRM"/>
    <property type="match status" value="1"/>
</dbReference>
<dbReference type="Gene3D" id="3.90.70.10">
    <property type="entry name" value="Cysteine proteinases"/>
    <property type="match status" value="1"/>
</dbReference>
<dbReference type="InterPro" id="IPR002110">
    <property type="entry name" value="Ankyrin_rpt"/>
</dbReference>
<dbReference type="SUPFAM" id="SSF50985">
    <property type="entry name" value="RCC1/BLIP-II"/>
    <property type="match status" value="3"/>
</dbReference>
<feature type="repeat" description="RCC1" evidence="6">
    <location>
        <begin position="5438"/>
        <end position="5490"/>
    </location>
</feature>
<feature type="repeat" description="RCC1" evidence="6">
    <location>
        <begin position="5659"/>
        <end position="5710"/>
    </location>
</feature>
<evidence type="ECO:0000256" key="2">
    <source>
        <dbReference type="ARBA" id="ARBA00023043"/>
    </source>
</evidence>
<dbReference type="InterPro" id="IPR012677">
    <property type="entry name" value="Nucleotide-bd_a/b_plait_sf"/>
</dbReference>
<feature type="repeat" description="ANK" evidence="4">
    <location>
        <begin position="1828"/>
        <end position="1860"/>
    </location>
</feature>
<dbReference type="GO" id="GO:0003723">
    <property type="term" value="F:RNA binding"/>
    <property type="evidence" value="ECO:0007669"/>
    <property type="project" value="UniProtKB-UniRule"/>
</dbReference>
<dbReference type="SMART" id="SM00230">
    <property type="entry name" value="CysPc"/>
    <property type="match status" value="1"/>
</dbReference>
<feature type="repeat" description="ANK" evidence="4">
    <location>
        <begin position="2396"/>
        <end position="2429"/>
    </location>
</feature>
<feature type="region of interest" description="Disordered" evidence="8">
    <location>
        <begin position="4975"/>
        <end position="4994"/>
    </location>
</feature>
<reference evidence="11 12" key="1">
    <citation type="submission" date="2010-05" db="EMBL/GenBank/DDBJ databases">
        <title>The Genome Sequence of Thecamonas trahens ATCC 50062.</title>
        <authorList>
            <consortium name="The Broad Institute Genome Sequencing Platform"/>
            <person name="Russ C."/>
            <person name="Cuomo C."/>
            <person name="Shea T."/>
            <person name="Young S.K."/>
            <person name="Zeng Q."/>
            <person name="Koehrsen M."/>
            <person name="Haas B."/>
            <person name="Borodovsky M."/>
            <person name="Guigo R."/>
            <person name="Alvarado L."/>
            <person name="Berlin A."/>
            <person name="Bochicchio J."/>
            <person name="Borenstein D."/>
            <person name="Chapman S."/>
            <person name="Chen Z."/>
            <person name="Freedman E."/>
            <person name="Gellesch M."/>
            <person name="Goldberg J."/>
            <person name="Griggs A."/>
            <person name="Gujja S."/>
            <person name="Heilman E."/>
            <person name="Heiman D."/>
            <person name="Hepburn T."/>
            <person name="Howarth C."/>
            <person name="Jen D."/>
            <person name="Larson L."/>
            <person name="Mehta T."/>
            <person name="Park D."/>
            <person name="Pearson M."/>
            <person name="Roberts A."/>
            <person name="Saif S."/>
            <person name="Shenoy N."/>
            <person name="Sisk P."/>
            <person name="Stolte C."/>
            <person name="Sykes S."/>
            <person name="Thomson T."/>
            <person name="Walk T."/>
            <person name="White J."/>
            <person name="Yandava C."/>
            <person name="Burger G."/>
            <person name="Gray M.W."/>
            <person name="Holland P.W.H."/>
            <person name="King N."/>
            <person name="Lang F.B.F."/>
            <person name="Roger A.J."/>
            <person name="Ruiz-Trillo I."/>
            <person name="Lander E."/>
            <person name="Nusbaum C."/>
        </authorList>
    </citation>
    <scope>NUCLEOTIDE SEQUENCE [LARGE SCALE GENOMIC DNA]</scope>
    <source>
        <strain evidence="11 12">ATCC 50062</strain>
    </source>
</reference>
<dbReference type="PANTHER" id="PTHR24198:SF165">
    <property type="entry name" value="ANKYRIN REPEAT-CONTAINING PROTEIN-RELATED"/>
    <property type="match status" value="1"/>
</dbReference>
<dbReference type="Pfam" id="PF00076">
    <property type="entry name" value="RRM_1"/>
    <property type="match status" value="1"/>
</dbReference>
<dbReference type="PRINTS" id="PR00704">
    <property type="entry name" value="CALPAIN"/>
</dbReference>
<dbReference type="eggNOG" id="KOG4177">
    <property type="taxonomic scope" value="Eukaryota"/>
</dbReference>
<feature type="repeat" description="ANK" evidence="4">
    <location>
        <begin position="4106"/>
        <end position="4138"/>
    </location>
</feature>
<feature type="repeat" description="ANK" evidence="4">
    <location>
        <begin position="3774"/>
        <end position="3806"/>
    </location>
</feature>
<keyword evidence="5" id="KW-0694">RNA-binding</keyword>
<dbReference type="Pfam" id="PF00023">
    <property type="entry name" value="Ank"/>
    <property type="match status" value="2"/>
</dbReference>
<dbReference type="STRING" id="461836.A0A0L0DDB7"/>
<dbReference type="InterPro" id="IPR000408">
    <property type="entry name" value="Reg_chr_condens"/>
</dbReference>
<dbReference type="eggNOG" id="KOG0941">
    <property type="taxonomic scope" value="Eukaryota"/>
</dbReference>
<feature type="repeat" description="ANK" evidence="4">
    <location>
        <begin position="862"/>
        <end position="884"/>
    </location>
</feature>
<feature type="compositionally biased region" description="Low complexity" evidence="8">
    <location>
        <begin position="5385"/>
        <end position="5394"/>
    </location>
</feature>
<feature type="region of interest" description="Disordered" evidence="8">
    <location>
        <begin position="2181"/>
        <end position="2201"/>
    </location>
</feature>
<feature type="active site" evidence="3 7">
    <location>
        <position position="6600"/>
    </location>
</feature>
<protein>
    <recommendedName>
        <fullName evidence="13">Ankyrin repeat protein</fullName>
    </recommendedName>
</protein>
<dbReference type="SUPFAM" id="SSF54928">
    <property type="entry name" value="RNA-binding domain, RBD"/>
    <property type="match status" value="1"/>
</dbReference>
<dbReference type="PROSITE" id="PS50088">
    <property type="entry name" value="ANK_REPEAT"/>
    <property type="match status" value="11"/>
</dbReference>
<organism evidence="11 12">
    <name type="scientific">Thecamonas trahens ATCC 50062</name>
    <dbReference type="NCBI Taxonomy" id="461836"/>
    <lineage>
        <taxon>Eukaryota</taxon>
        <taxon>Apusozoa</taxon>
        <taxon>Apusomonadida</taxon>
        <taxon>Apusomonadidae</taxon>
        <taxon>Thecamonas</taxon>
    </lineage>
</organism>
<evidence type="ECO:0000313" key="12">
    <source>
        <dbReference type="Proteomes" id="UP000054408"/>
    </source>
</evidence>
<feature type="compositionally biased region" description="Gly residues" evidence="8">
    <location>
        <begin position="7185"/>
        <end position="7195"/>
    </location>
</feature>
<dbReference type="SMART" id="SM00360">
    <property type="entry name" value="RRM"/>
    <property type="match status" value="1"/>
</dbReference>
<dbReference type="GO" id="GO:0004198">
    <property type="term" value="F:calcium-dependent cysteine-type endopeptidase activity"/>
    <property type="evidence" value="ECO:0007669"/>
    <property type="project" value="InterPro"/>
</dbReference>
<dbReference type="Pfam" id="PF00648">
    <property type="entry name" value="Peptidase_C2"/>
    <property type="match status" value="1"/>
</dbReference>
<dbReference type="Proteomes" id="UP000054408">
    <property type="component" value="Unassembled WGS sequence"/>
</dbReference>
<dbReference type="CDD" id="cd00044">
    <property type="entry name" value="CysPc"/>
    <property type="match status" value="1"/>
</dbReference>
<dbReference type="SUPFAM" id="SSF54001">
    <property type="entry name" value="Cysteine proteinases"/>
    <property type="match status" value="1"/>
</dbReference>
<feature type="repeat" description="ANK" evidence="4">
    <location>
        <begin position="3253"/>
        <end position="3274"/>
    </location>
</feature>
<dbReference type="GeneID" id="25564754"/>
<feature type="region of interest" description="Disordered" evidence="8">
    <location>
        <begin position="3628"/>
        <end position="3660"/>
    </location>
</feature>
<feature type="active site" evidence="3 7">
    <location>
        <position position="6430"/>
    </location>
</feature>
<evidence type="ECO:0000259" key="9">
    <source>
        <dbReference type="PROSITE" id="PS50102"/>
    </source>
</evidence>
<feature type="compositionally biased region" description="Basic residues" evidence="8">
    <location>
        <begin position="7254"/>
        <end position="7268"/>
    </location>
</feature>
<feature type="region of interest" description="Disordered" evidence="8">
    <location>
        <begin position="5371"/>
        <end position="5405"/>
    </location>
</feature>
<feature type="region of interest" description="Disordered" evidence="8">
    <location>
        <begin position="4485"/>
        <end position="4516"/>
    </location>
</feature>
<dbReference type="PROSITE" id="PS50203">
    <property type="entry name" value="CALPAIN_CAT"/>
    <property type="match status" value="1"/>
</dbReference>
<dbReference type="EMBL" id="GL349454">
    <property type="protein sequence ID" value="KNC49323.1"/>
    <property type="molecule type" value="Genomic_DNA"/>
</dbReference>
<dbReference type="CDD" id="cd00590">
    <property type="entry name" value="RRM_SF"/>
    <property type="match status" value="1"/>
</dbReference>
<keyword evidence="7" id="KW-0378">Hydrolase</keyword>
<evidence type="ECO:0000256" key="3">
    <source>
        <dbReference type="PIRSR" id="PIRSR622684-1"/>
    </source>
</evidence>
<feature type="repeat" description="ANK" evidence="4">
    <location>
        <begin position="4649"/>
        <end position="4686"/>
    </location>
</feature>